<proteinExistence type="predicted"/>
<dbReference type="Proteomes" id="UP000560131">
    <property type="component" value="Unassembled WGS sequence"/>
</dbReference>
<organism evidence="2 3">
    <name type="scientific">Sphingomonas endophytica</name>
    <dbReference type="NCBI Taxonomy" id="869719"/>
    <lineage>
        <taxon>Bacteria</taxon>
        <taxon>Pseudomonadati</taxon>
        <taxon>Pseudomonadota</taxon>
        <taxon>Alphaproteobacteria</taxon>
        <taxon>Sphingomonadales</taxon>
        <taxon>Sphingomonadaceae</taxon>
        <taxon>Sphingomonas</taxon>
    </lineage>
</organism>
<evidence type="ECO:0000256" key="1">
    <source>
        <dbReference type="SAM" id="MobiDB-lite"/>
    </source>
</evidence>
<evidence type="ECO:0000313" key="3">
    <source>
        <dbReference type="Proteomes" id="UP000560131"/>
    </source>
</evidence>
<dbReference type="RefSeq" id="WP_184035828.1">
    <property type="nucleotide sequence ID" value="NZ_BAABAR010000003.1"/>
</dbReference>
<name>A0ABR6N6W9_9SPHN</name>
<feature type="region of interest" description="Disordered" evidence="1">
    <location>
        <begin position="293"/>
        <end position="317"/>
    </location>
</feature>
<gene>
    <name evidence="2" type="ORF">FHS97_001718</name>
</gene>
<reference evidence="2 3" key="1">
    <citation type="submission" date="2020-08" db="EMBL/GenBank/DDBJ databases">
        <title>Genomic Encyclopedia of Type Strains, Phase IV (KMG-IV): sequencing the most valuable type-strain genomes for metagenomic binning, comparative biology and taxonomic classification.</title>
        <authorList>
            <person name="Goeker M."/>
        </authorList>
    </citation>
    <scope>NUCLEOTIDE SEQUENCE [LARGE SCALE GENOMIC DNA]</scope>
    <source>
        <strain evidence="2 3">DSM 101535</strain>
    </source>
</reference>
<protein>
    <recommendedName>
        <fullName evidence="4">DUF222 domain-containing protein</fullName>
    </recommendedName>
</protein>
<sequence length="317" mass="33326">MPKLTTAADVKTAVRAWLDADDATHWGTFETALDAAINETPERALIVAMLRADAATMRANADAYSEEAPTDARALHEVAATLGFKAAQIERGDHLDAALKPQDCEAATFQAIHEAMMDERDGKPCGCIIERGCEAAGYHDPESAADAFKAEAVKRVLALAAPAPSCAPGEVDAATAVIRAHAARLGVKAITIATDTAALSAGAGREGGVAVDRQRSACRFMVHCRWRWAGSPYTDEVVRTCRRLGSGCGHAGGLGQSGGRLQPPAVLVCDPRPFRHPLAAAGRGYGRADRSVSHQSRFASGNRPGAFVQHRASPARA</sequence>
<evidence type="ECO:0000313" key="2">
    <source>
        <dbReference type="EMBL" id="MBB5725786.1"/>
    </source>
</evidence>
<evidence type="ECO:0008006" key="4">
    <source>
        <dbReference type="Google" id="ProtNLM"/>
    </source>
</evidence>
<comment type="caution">
    <text evidence="2">The sequence shown here is derived from an EMBL/GenBank/DDBJ whole genome shotgun (WGS) entry which is preliminary data.</text>
</comment>
<keyword evidence="3" id="KW-1185">Reference proteome</keyword>
<accession>A0ABR6N6W9</accession>
<dbReference type="EMBL" id="JACIJN010000005">
    <property type="protein sequence ID" value="MBB5725786.1"/>
    <property type="molecule type" value="Genomic_DNA"/>
</dbReference>